<dbReference type="EMBL" id="KF900967">
    <property type="protein sequence ID" value="AIF13227.1"/>
    <property type="molecule type" value="Genomic_DNA"/>
</dbReference>
<dbReference type="SUPFAM" id="SSF48452">
    <property type="entry name" value="TPR-like"/>
    <property type="match status" value="1"/>
</dbReference>
<proteinExistence type="predicted"/>
<sequence>MSSGGWANIYNLTDEQINLLDEAEKKMEMHDLTGAEEILLTMLEEDSDCIPVLSNLGNLYGKYFSEFEKAVEYYEKVLALEPDNAWARDERRRYQRYSSY</sequence>
<dbReference type="AlphaFoldDB" id="A0A075HFL7"/>
<dbReference type="Gene3D" id="1.25.40.10">
    <property type="entry name" value="Tetratricopeptide repeat domain"/>
    <property type="match status" value="1"/>
</dbReference>
<accession>A0A075HFL7</accession>
<protein>
    <submittedName>
        <fullName evidence="1">Uncharacterized protein</fullName>
    </submittedName>
</protein>
<dbReference type="InterPro" id="IPR011990">
    <property type="entry name" value="TPR-like_helical_dom_sf"/>
</dbReference>
<organism evidence="1">
    <name type="scientific">uncultured marine group II/III euryarchaeote KM3_60_H01</name>
    <dbReference type="NCBI Taxonomy" id="1456470"/>
    <lineage>
        <taxon>Archaea</taxon>
        <taxon>Methanobacteriati</taxon>
        <taxon>Methanobacteriota</taxon>
        <taxon>environmental samples</taxon>
    </lineage>
</organism>
<name>A0A075HFL7_9EURY</name>
<reference evidence="1" key="1">
    <citation type="journal article" date="2014" name="Genome Biol. Evol.">
        <title>Pangenome evidence for extensive interdomain horizontal transfer affecting lineage core and shell genes in uncultured planktonic thaumarchaeota and euryarchaeota.</title>
        <authorList>
            <person name="Deschamps P."/>
            <person name="Zivanovic Y."/>
            <person name="Moreira D."/>
            <person name="Rodriguez-Valera F."/>
            <person name="Lopez-Garcia P."/>
        </authorList>
    </citation>
    <scope>NUCLEOTIDE SEQUENCE</scope>
</reference>
<evidence type="ECO:0000313" key="1">
    <source>
        <dbReference type="EMBL" id="AIF13227.1"/>
    </source>
</evidence>